<accession>A0A4R7CZB4</accession>
<reference evidence="1 2" key="1">
    <citation type="submission" date="2019-03" db="EMBL/GenBank/DDBJ databases">
        <title>Genomic Encyclopedia of Type Strains, Phase III (KMG-III): the genomes of soil and plant-associated and newly described type strains.</title>
        <authorList>
            <person name="Whitman W."/>
        </authorList>
    </citation>
    <scope>NUCLEOTIDE SEQUENCE [LARGE SCALE GENOMIC DNA]</scope>
    <source>
        <strain evidence="1 2">CGMCC 1.12801</strain>
    </source>
</reference>
<dbReference type="EMBL" id="SNZV01000005">
    <property type="protein sequence ID" value="TDS13262.1"/>
    <property type="molecule type" value="Genomic_DNA"/>
</dbReference>
<keyword evidence="2" id="KW-1185">Reference proteome</keyword>
<dbReference type="Proteomes" id="UP000294752">
    <property type="component" value="Unassembled WGS sequence"/>
</dbReference>
<sequence>MLRYVDSKFLLLTINWVNIRHFFQGHNLRYTSNFICSQIVTAYLEVLRYALSI</sequence>
<gene>
    <name evidence="1" type="ORF">B0I21_105398</name>
</gene>
<dbReference type="AlphaFoldDB" id="A0A4R7CZB4"/>
<evidence type="ECO:0000313" key="1">
    <source>
        <dbReference type="EMBL" id="TDS13262.1"/>
    </source>
</evidence>
<comment type="caution">
    <text evidence="1">The sequence shown here is derived from an EMBL/GenBank/DDBJ whole genome shotgun (WGS) entry which is preliminary data.</text>
</comment>
<protein>
    <submittedName>
        <fullName evidence="1">Uncharacterized protein</fullName>
    </submittedName>
</protein>
<organism evidence="1 2">
    <name type="scientific">Sphingobacterium paludis</name>
    <dbReference type="NCBI Taxonomy" id="1476465"/>
    <lineage>
        <taxon>Bacteria</taxon>
        <taxon>Pseudomonadati</taxon>
        <taxon>Bacteroidota</taxon>
        <taxon>Sphingobacteriia</taxon>
        <taxon>Sphingobacteriales</taxon>
        <taxon>Sphingobacteriaceae</taxon>
        <taxon>Sphingobacterium</taxon>
    </lineage>
</organism>
<name>A0A4R7CZB4_9SPHI</name>
<proteinExistence type="predicted"/>
<evidence type="ECO:0000313" key="2">
    <source>
        <dbReference type="Proteomes" id="UP000294752"/>
    </source>
</evidence>